<evidence type="ECO:0000256" key="1">
    <source>
        <dbReference type="SAM" id="MobiDB-lite"/>
    </source>
</evidence>
<feature type="chain" id="PRO_5047338399" evidence="2">
    <location>
        <begin position="21"/>
        <end position="182"/>
    </location>
</feature>
<evidence type="ECO:0000313" key="3">
    <source>
        <dbReference type="EMBL" id="MEE1944971.1"/>
    </source>
</evidence>
<proteinExistence type="predicted"/>
<reference evidence="3 4" key="1">
    <citation type="submission" date="2024-01" db="EMBL/GenBank/DDBJ databases">
        <title>Pedobacter sp. nov., isolated from fresh soil.</title>
        <authorList>
            <person name="Le N.T.T."/>
        </authorList>
    </citation>
    <scope>NUCLEOTIDE SEQUENCE [LARGE SCALE GENOMIC DNA]</scope>
    <source>
        <strain evidence="3 4">KR3-3</strain>
    </source>
</reference>
<protein>
    <submittedName>
        <fullName evidence="3">Uncharacterized protein</fullName>
    </submittedName>
</protein>
<dbReference type="PROSITE" id="PS51257">
    <property type="entry name" value="PROKAR_LIPOPROTEIN"/>
    <property type="match status" value="1"/>
</dbReference>
<feature type="region of interest" description="Disordered" evidence="1">
    <location>
        <begin position="71"/>
        <end position="141"/>
    </location>
</feature>
<organism evidence="3 4">
    <name type="scientific">Pedobacter albus</name>
    <dbReference type="NCBI Taxonomy" id="3113905"/>
    <lineage>
        <taxon>Bacteria</taxon>
        <taxon>Pseudomonadati</taxon>
        <taxon>Bacteroidota</taxon>
        <taxon>Sphingobacteriia</taxon>
        <taxon>Sphingobacteriales</taxon>
        <taxon>Sphingobacteriaceae</taxon>
        <taxon>Pedobacter</taxon>
    </lineage>
</organism>
<accession>A0ABU7I675</accession>
<evidence type="ECO:0000256" key="2">
    <source>
        <dbReference type="SAM" id="SignalP"/>
    </source>
</evidence>
<feature type="signal peptide" evidence="2">
    <location>
        <begin position="1"/>
        <end position="20"/>
    </location>
</feature>
<evidence type="ECO:0000313" key="4">
    <source>
        <dbReference type="Proteomes" id="UP001336835"/>
    </source>
</evidence>
<dbReference type="EMBL" id="JAZDQT010000001">
    <property type="protein sequence ID" value="MEE1944971.1"/>
    <property type="molecule type" value="Genomic_DNA"/>
</dbReference>
<gene>
    <name evidence="3" type="ORF">VRU48_07630</name>
</gene>
<name>A0ABU7I675_9SPHI</name>
<sequence length="182" mass="20403">MRFHWSILLAFALFSCPNLAKSQDFSFTFIKKFKDEKEIQAVADSLKTPLLITENKIYAIGGDCITRELGGDATGREEDGDQNNRDKDGNMNNREKGGGVGDRDKKGKASQRGKDGDILGRDKAGSTNQRDQDGQSSIGTRCGVTKNGKLMLYTRESMNAKQTKIYYNGKYYSNKYYKIIQL</sequence>
<dbReference type="Proteomes" id="UP001336835">
    <property type="component" value="Unassembled WGS sequence"/>
</dbReference>
<keyword evidence="2" id="KW-0732">Signal</keyword>
<dbReference type="RefSeq" id="WP_330107325.1">
    <property type="nucleotide sequence ID" value="NZ_JAZDQT010000001.1"/>
</dbReference>
<feature type="compositionally biased region" description="Basic and acidic residues" evidence="1">
    <location>
        <begin position="71"/>
        <end position="124"/>
    </location>
</feature>
<comment type="caution">
    <text evidence="3">The sequence shown here is derived from an EMBL/GenBank/DDBJ whole genome shotgun (WGS) entry which is preliminary data.</text>
</comment>
<keyword evidence="4" id="KW-1185">Reference proteome</keyword>
<feature type="compositionally biased region" description="Polar residues" evidence="1">
    <location>
        <begin position="125"/>
        <end position="139"/>
    </location>
</feature>